<evidence type="ECO:0000313" key="4">
    <source>
        <dbReference type="Proteomes" id="UP001297581"/>
    </source>
</evidence>
<sequence>MGIFSRFADIINSNISALLDKAEDPEKMVRLIIQEMEDTLVEVRSTSAKVLAEKKDILRRIARVDAQVQDWEEKAELAISKEREDLARAALVEKQKASTLAETLQRELEVVEDHILRLKEEVTQLQEKLADAKARQKTIIMRKQTASSRLEVKKQLDSSKIDNAMLKFEQYEARVESLEAQVESYDLGNKSSLNDEFAALQAEDSVNAELEALKAKMKGKTKEKAGK</sequence>
<protein>
    <submittedName>
        <fullName evidence="3">Phage shock protein PspA</fullName>
    </submittedName>
</protein>
<dbReference type="Proteomes" id="UP001297581">
    <property type="component" value="Unassembled WGS sequence"/>
</dbReference>
<dbReference type="GO" id="GO:0005829">
    <property type="term" value="C:cytosol"/>
    <property type="evidence" value="ECO:0007669"/>
    <property type="project" value="TreeGrafter"/>
</dbReference>
<gene>
    <name evidence="3" type="primary">pspA</name>
    <name evidence="3" type="ORF">MJ923_04965</name>
</gene>
<dbReference type="NCBIfam" id="TIGR02977">
    <property type="entry name" value="phageshock_pspA"/>
    <property type="match status" value="1"/>
</dbReference>
<dbReference type="PANTHER" id="PTHR31088">
    <property type="entry name" value="MEMBRANE-ASSOCIATED PROTEIN VIPP1, CHLOROPLASTIC"/>
    <property type="match status" value="1"/>
</dbReference>
<name>A0AAJ1BFF4_9GAMM</name>
<evidence type="ECO:0000256" key="1">
    <source>
        <dbReference type="ARBA" id="ARBA00043985"/>
    </source>
</evidence>
<dbReference type="RefSeq" id="WP_240590132.1">
    <property type="nucleotide sequence ID" value="NZ_JAKUDL010000001.1"/>
</dbReference>
<comment type="caution">
    <text evidence="3">The sequence shown here is derived from an EMBL/GenBank/DDBJ whole genome shotgun (WGS) entry which is preliminary data.</text>
</comment>
<dbReference type="GO" id="GO:0009271">
    <property type="term" value="P:phage shock"/>
    <property type="evidence" value="ECO:0007669"/>
    <property type="project" value="TreeGrafter"/>
</dbReference>
<keyword evidence="4" id="KW-1185">Reference proteome</keyword>
<evidence type="ECO:0000256" key="2">
    <source>
        <dbReference type="SAM" id="Coils"/>
    </source>
</evidence>
<reference evidence="3 4" key="1">
    <citation type="submission" date="2022-02" db="EMBL/GenBank/DDBJ databases">
        <title>The genome sequence of Shewanella sp. 3B26.</title>
        <authorList>
            <person name="Du J."/>
        </authorList>
    </citation>
    <scope>NUCLEOTIDE SEQUENCE [LARGE SCALE GENOMIC DNA]</scope>
    <source>
        <strain evidence="3 4">3B26</strain>
    </source>
</reference>
<dbReference type="EMBL" id="JAKUDL010000001">
    <property type="protein sequence ID" value="MCH4293653.1"/>
    <property type="molecule type" value="Genomic_DNA"/>
</dbReference>
<dbReference type="AlphaFoldDB" id="A0AAJ1BFF4"/>
<dbReference type="PANTHER" id="PTHR31088:SF6">
    <property type="entry name" value="PHAGE SHOCK PROTEIN A"/>
    <property type="match status" value="1"/>
</dbReference>
<organism evidence="3 4">
    <name type="scientific">Shewanella zhuhaiensis</name>
    <dbReference type="NCBI Taxonomy" id="2919576"/>
    <lineage>
        <taxon>Bacteria</taxon>
        <taxon>Pseudomonadati</taxon>
        <taxon>Pseudomonadota</taxon>
        <taxon>Gammaproteobacteria</taxon>
        <taxon>Alteromonadales</taxon>
        <taxon>Shewanellaceae</taxon>
        <taxon>Shewanella</taxon>
    </lineage>
</organism>
<feature type="coiled-coil region" evidence="2">
    <location>
        <begin position="54"/>
        <end position="135"/>
    </location>
</feature>
<dbReference type="InterPro" id="IPR007157">
    <property type="entry name" value="PspA_VIPP1"/>
</dbReference>
<evidence type="ECO:0000313" key="3">
    <source>
        <dbReference type="EMBL" id="MCH4293653.1"/>
    </source>
</evidence>
<proteinExistence type="inferred from homology"/>
<feature type="coiled-coil region" evidence="2">
    <location>
        <begin position="161"/>
        <end position="223"/>
    </location>
</feature>
<dbReference type="Pfam" id="PF04012">
    <property type="entry name" value="PspA_IM30"/>
    <property type="match status" value="1"/>
</dbReference>
<comment type="similarity">
    <text evidence="1">Belongs to the PspA/Vipp/IM30 family.</text>
</comment>
<keyword evidence="2" id="KW-0175">Coiled coil</keyword>
<accession>A0AAJ1BFF4</accession>
<dbReference type="InterPro" id="IPR014319">
    <property type="entry name" value="Phageshock_PspA"/>
</dbReference>